<evidence type="ECO:0000256" key="1">
    <source>
        <dbReference type="SAM" id="MobiDB-lite"/>
    </source>
</evidence>
<evidence type="ECO:0000313" key="3">
    <source>
        <dbReference type="Proteomes" id="UP000648535"/>
    </source>
</evidence>
<proteinExistence type="predicted"/>
<protein>
    <submittedName>
        <fullName evidence="2">Uncharacterized protein</fullName>
    </submittedName>
</protein>
<name>A0A8H9GC72_9MICO</name>
<reference evidence="2" key="1">
    <citation type="journal article" date="2014" name="Int. J. Syst. Evol. Microbiol.">
        <title>Complete genome sequence of Corynebacterium casei LMG S-19264T (=DSM 44701T), isolated from a smear-ripened cheese.</title>
        <authorList>
            <consortium name="US DOE Joint Genome Institute (JGI-PGF)"/>
            <person name="Walter F."/>
            <person name="Albersmeier A."/>
            <person name="Kalinowski J."/>
            <person name="Ruckert C."/>
        </authorList>
    </citation>
    <scope>NUCLEOTIDE SEQUENCE</scope>
    <source>
        <strain evidence="2">JCM 1480</strain>
    </source>
</reference>
<gene>
    <name evidence="2" type="ORF">GCM10009769_24290</name>
</gene>
<accession>A0A8H9GC72</accession>
<dbReference type="AlphaFoldDB" id="A0A8H9GC72"/>
<organism evidence="2 3">
    <name type="scientific">Curtobacterium luteum</name>
    <dbReference type="NCBI Taxonomy" id="33881"/>
    <lineage>
        <taxon>Bacteria</taxon>
        <taxon>Bacillati</taxon>
        <taxon>Actinomycetota</taxon>
        <taxon>Actinomycetes</taxon>
        <taxon>Micrococcales</taxon>
        <taxon>Microbacteriaceae</taxon>
        <taxon>Curtobacterium</taxon>
    </lineage>
</organism>
<dbReference type="Proteomes" id="UP000648535">
    <property type="component" value="Unassembled WGS sequence"/>
</dbReference>
<evidence type="ECO:0000313" key="2">
    <source>
        <dbReference type="EMBL" id="GGL05308.1"/>
    </source>
</evidence>
<sequence length="83" mass="9326">MPVERERVERHGRFGVPEHRGPDHRAERRRDVLGLRAGHCLSSDDVDVEEPGDDVGVLDGGAEAVDAPGEMAQHVRTRMRRTY</sequence>
<feature type="region of interest" description="Disordered" evidence="1">
    <location>
        <begin position="1"/>
        <end position="25"/>
    </location>
</feature>
<comment type="caution">
    <text evidence="2">The sequence shown here is derived from an EMBL/GenBank/DDBJ whole genome shotgun (WGS) entry which is preliminary data.</text>
</comment>
<dbReference type="EMBL" id="BMOI01000010">
    <property type="protein sequence ID" value="GGL05308.1"/>
    <property type="molecule type" value="Genomic_DNA"/>
</dbReference>
<reference evidence="2" key="2">
    <citation type="submission" date="2020-09" db="EMBL/GenBank/DDBJ databases">
        <authorList>
            <person name="Sun Q."/>
            <person name="Ohkuma M."/>
        </authorList>
    </citation>
    <scope>NUCLEOTIDE SEQUENCE</scope>
    <source>
        <strain evidence="2">JCM 1480</strain>
    </source>
</reference>